<evidence type="ECO:0008006" key="4">
    <source>
        <dbReference type="Google" id="ProtNLM"/>
    </source>
</evidence>
<dbReference type="Gene3D" id="3.40.50.12500">
    <property type="match status" value="1"/>
</dbReference>
<sequence>MLARSDLSTVLLKQPRRSCSFFFFFHFVPLRKIEMGSPLKLRVLILNPNSSEAMTEGMKTAVSKMALCENLDIFTYTAPNFAPDSINDDEGIQASTEAVMSDILSGNLNPNSYDVILVACFSVHTLVLKLSSMTTAAVTGIFEASILTSLSIIAPPGGRESWGIVTTGSFWEKHLGDGVKAFLGQAAAQTNDRFAGAFSSGLTAGDFHTVSPAQVQAKLKDATARLLKSSEVGCVVMGCGGMAGLESIIRDTAIEVYGQERGQSVYIVDGVRAGLLQLYQIILSRREFA</sequence>
<organism evidence="2 3">
    <name type="scientific">Beauveria bassiana</name>
    <name type="common">White muscardine disease fungus</name>
    <name type="synonym">Tritirachium shiotae</name>
    <dbReference type="NCBI Taxonomy" id="176275"/>
    <lineage>
        <taxon>Eukaryota</taxon>
        <taxon>Fungi</taxon>
        <taxon>Dikarya</taxon>
        <taxon>Ascomycota</taxon>
        <taxon>Pezizomycotina</taxon>
        <taxon>Sordariomycetes</taxon>
        <taxon>Hypocreomycetidae</taxon>
        <taxon>Hypocreales</taxon>
        <taxon>Cordycipitaceae</taxon>
        <taxon>Beauveria</taxon>
    </lineage>
</organism>
<dbReference type="AlphaFoldDB" id="A0A2S7YCL9"/>
<comment type="caution">
    <text evidence="2">The sequence shown here is derived from an EMBL/GenBank/DDBJ whole genome shotgun (WGS) entry which is preliminary data.</text>
</comment>
<evidence type="ECO:0000313" key="3">
    <source>
        <dbReference type="Proteomes" id="UP000237441"/>
    </source>
</evidence>
<dbReference type="OrthoDB" id="412018at2759"/>
<comment type="similarity">
    <text evidence="1">Belongs to the HyuE racemase family.</text>
</comment>
<name>A0A2S7YCL9_BEABA</name>
<protein>
    <recommendedName>
        <fullName evidence="4">Hydantoin racemase</fullName>
    </recommendedName>
</protein>
<evidence type="ECO:0000313" key="2">
    <source>
        <dbReference type="EMBL" id="PQK13673.1"/>
    </source>
</evidence>
<dbReference type="InterPro" id="IPR015942">
    <property type="entry name" value="Asp/Glu/hydantoin_racemase"/>
</dbReference>
<gene>
    <name evidence="2" type="ORF">BB8028_0004g06040</name>
</gene>
<dbReference type="InterPro" id="IPR052186">
    <property type="entry name" value="Hydantoin_racemase-like"/>
</dbReference>
<reference evidence="2 3" key="1">
    <citation type="submission" date="2016-07" db="EMBL/GenBank/DDBJ databases">
        <title>Comparative genomics of the entomopathogenic fungus Beauveria bassiana.</title>
        <authorList>
            <person name="Valero Jimenez C.A."/>
            <person name="Zwaan B.J."/>
            <person name="Van Kan J.A."/>
            <person name="Takken W."/>
            <person name="Debets A.J."/>
            <person name="Schoustra S.E."/>
            <person name="Koenraadt C.J."/>
        </authorList>
    </citation>
    <scope>NUCLEOTIDE SEQUENCE [LARGE SCALE GENOMIC DNA]</scope>
    <source>
        <strain evidence="2 3">ARSEF 8028</strain>
    </source>
</reference>
<proteinExistence type="inferred from homology"/>
<dbReference type="Proteomes" id="UP000237441">
    <property type="component" value="Unassembled WGS sequence"/>
</dbReference>
<dbReference type="GO" id="GO:0047661">
    <property type="term" value="F:amino-acid racemase activity"/>
    <property type="evidence" value="ECO:0007669"/>
    <property type="project" value="InterPro"/>
</dbReference>
<dbReference type="Pfam" id="PF01177">
    <property type="entry name" value="Asp_Glu_race"/>
    <property type="match status" value="1"/>
</dbReference>
<dbReference type="PANTHER" id="PTHR28047">
    <property type="entry name" value="PROTEIN DCG1"/>
    <property type="match status" value="1"/>
</dbReference>
<dbReference type="InterPro" id="IPR053714">
    <property type="entry name" value="Iso_Racemase_Enz_sf"/>
</dbReference>
<accession>A0A2S7YCL9</accession>
<evidence type="ECO:0000256" key="1">
    <source>
        <dbReference type="ARBA" id="ARBA00038414"/>
    </source>
</evidence>
<dbReference type="EMBL" id="JRHA01000004">
    <property type="protein sequence ID" value="PQK13673.1"/>
    <property type="molecule type" value="Genomic_DNA"/>
</dbReference>
<dbReference type="PANTHER" id="PTHR28047:SF5">
    <property type="entry name" value="PROTEIN DCG1"/>
    <property type="match status" value="1"/>
</dbReference>